<organism evidence="3 4">
    <name type="scientific">Brachionus plicatilis</name>
    <name type="common">Marine rotifer</name>
    <name type="synonym">Brachionus muelleri</name>
    <dbReference type="NCBI Taxonomy" id="10195"/>
    <lineage>
        <taxon>Eukaryota</taxon>
        <taxon>Metazoa</taxon>
        <taxon>Spiralia</taxon>
        <taxon>Gnathifera</taxon>
        <taxon>Rotifera</taxon>
        <taxon>Eurotatoria</taxon>
        <taxon>Monogononta</taxon>
        <taxon>Pseudotrocha</taxon>
        <taxon>Ploima</taxon>
        <taxon>Brachionidae</taxon>
        <taxon>Brachionus</taxon>
    </lineage>
</organism>
<evidence type="ECO:0000259" key="2">
    <source>
        <dbReference type="Pfam" id="PF25339"/>
    </source>
</evidence>
<feature type="compositionally biased region" description="Polar residues" evidence="1">
    <location>
        <begin position="513"/>
        <end position="526"/>
    </location>
</feature>
<dbReference type="EMBL" id="REGN01000793">
    <property type="protein sequence ID" value="RNA39037.1"/>
    <property type="molecule type" value="Genomic_DNA"/>
</dbReference>
<dbReference type="AlphaFoldDB" id="A0A3M7STT0"/>
<name>A0A3M7STT0_BRAPC</name>
<dbReference type="Pfam" id="PF25339">
    <property type="entry name" value="C2_C2CD3_N"/>
    <property type="match status" value="1"/>
</dbReference>
<feature type="compositionally biased region" description="Low complexity" evidence="1">
    <location>
        <begin position="8"/>
        <end position="19"/>
    </location>
</feature>
<gene>
    <name evidence="3" type="ORF">BpHYR1_050377</name>
</gene>
<evidence type="ECO:0000313" key="4">
    <source>
        <dbReference type="Proteomes" id="UP000276133"/>
    </source>
</evidence>
<feature type="region of interest" description="Disordered" evidence="1">
    <location>
        <begin position="508"/>
        <end position="530"/>
    </location>
</feature>
<proteinExistence type="predicted"/>
<feature type="region of interest" description="Disordered" evidence="1">
    <location>
        <begin position="78"/>
        <end position="100"/>
    </location>
</feature>
<dbReference type="PANTHER" id="PTHR21254:SF1">
    <property type="entry name" value="C2 DOMAIN-CONTAINING PROTEIN 3"/>
    <property type="match status" value="1"/>
</dbReference>
<dbReference type="OrthoDB" id="79771at2759"/>
<feature type="non-terminal residue" evidence="3">
    <location>
        <position position="639"/>
    </location>
</feature>
<sequence length="639" mass="72488">MNGKTVRSRSNSPSSSVDSIYRKKLNKKPIKSQKSREDVQVFTSLPPKVEGEIKCYLKLQISRINLVNEPAKTNQPVANNARQNRNIKSNLKDKNPPSDTKNGNLIARCIWWGEEDTTGAVFRPKVFGTNCLDNKISQTLARYMVRSGPKQFAAYLNDMKTLDIDIIDDQSKKIIAKVQIMQISELTPSNSIKGYFPAFDSSQIKIADVYVSIQFESVHKNLVDKKRPSDQSENSRPVTPTPASNINDFNTKYDQFEKKQLDLAKNTEENKSKDILKKLPNSLLFNSNCYVNTLNEDMMEKSKNPIIQNLIERGLKLKREMSQSAISIEPKGLDLKPVQSDAATFYSIISNKTDLFDDYLEEDNDVSRLSDPLNDHQILSNILYSQESPSKSLLTEDQELKNLLEPPDLFTRLIKNGEPKIDHTVSRCSIFSHDQTDDENCRHNPSVSFEVQSSDGEGSICNDRYIDILSPQRISLLNLIQISKISIDKLIFFNSSMIQNVFDQLNRTREPSPSHQLATKSSNSKSKPPLAGKKFDMASMFFIEYQFPVMGNIMEESTNPMSSQVMRVVSKKIDKKESTNECSVIFDHQADYSVLFNSHSLDSWWRSHASFKIYIRPFANQSNVKTIAISNASSGPQLI</sequence>
<dbReference type="GO" id="GO:0005814">
    <property type="term" value="C:centriole"/>
    <property type="evidence" value="ECO:0007669"/>
    <property type="project" value="TreeGrafter"/>
</dbReference>
<feature type="compositionally biased region" description="Polar residues" evidence="1">
    <location>
        <begin position="78"/>
        <end position="89"/>
    </location>
</feature>
<feature type="compositionally biased region" description="Basic residues" evidence="1">
    <location>
        <begin position="22"/>
        <end position="33"/>
    </location>
</feature>
<dbReference type="InterPro" id="IPR057537">
    <property type="entry name" value="C2_C2CD3_N"/>
</dbReference>
<dbReference type="GO" id="GO:0061511">
    <property type="term" value="P:centriole elongation"/>
    <property type="evidence" value="ECO:0007669"/>
    <property type="project" value="TreeGrafter"/>
</dbReference>
<comment type="caution">
    <text evidence="3">The sequence shown here is derived from an EMBL/GenBank/DDBJ whole genome shotgun (WGS) entry which is preliminary data.</text>
</comment>
<keyword evidence="4" id="KW-1185">Reference proteome</keyword>
<reference evidence="3 4" key="1">
    <citation type="journal article" date="2018" name="Sci. Rep.">
        <title>Genomic signatures of local adaptation to the degree of environmental predictability in rotifers.</title>
        <authorList>
            <person name="Franch-Gras L."/>
            <person name="Hahn C."/>
            <person name="Garcia-Roger E.M."/>
            <person name="Carmona M.J."/>
            <person name="Serra M."/>
            <person name="Gomez A."/>
        </authorList>
    </citation>
    <scope>NUCLEOTIDE SEQUENCE [LARGE SCALE GENOMIC DNA]</scope>
    <source>
        <strain evidence="3">HYR1</strain>
    </source>
</reference>
<dbReference type="GO" id="GO:0034451">
    <property type="term" value="C:centriolar satellite"/>
    <property type="evidence" value="ECO:0007669"/>
    <property type="project" value="TreeGrafter"/>
</dbReference>
<feature type="domain" description="C2CD3 N-terminal C2" evidence="2">
    <location>
        <begin position="43"/>
        <end position="218"/>
    </location>
</feature>
<dbReference type="GO" id="GO:0060271">
    <property type="term" value="P:cilium assembly"/>
    <property type="evidence" value="ECO:0007669"/>
    <property type="project" value="TreeGrafter"/>
</dbReference>
<feature type="compositionally biased region" description="Polar residues" evidence="1">
    <location>
        <begin position="231"/>
        <end position="249"/>
    </location>
</feature>
<dbReference type="Proteomes" id="UP000276133">
    <property type="component" value="Unassembled WGS sequence"/>
</dbReference>
<accession>A0A3M7STT0</accession>
<evidence type="ECO:0000256" key="1">
    <source>
        <dbReference type="SAM" id="MobiDB-lite"/>
    </source>
</evidence>
<feature type="region of interest" description="Disordered" evidence="1">
    <location>
        <begin position="224"/>
        <end position="249"/>
    </location>
</feature>
<feature type="region of interest" description="Disordered" evidence="1">
    <location>
        <begin position="1"/>
        <end position="37"/>
    </location>
</feature>
<protein>
    <submittedName>
        <fullName evidence="3">C2 domain-containing 3</fullName>
    </submittedName>
</protein>
<dbReference type="STRING" id="10195.A0A3M7STT0"/>
<dbReference type="GO" id="GO:0071539">
    <property type="term" value="P:protein localization to centrosome"/>
    <property type="evidence" value="ECO:0007669"/>
    <property type="project" value="TreeGrafter"/>
</dbReference>
<evidence type="ECO:0000313" key="3">
    <source>
        <dbReference type="EMBL" id="RNA39037.1"/>
    </source>
</evidence>
<dbReference type="PANTHER" id="PTHR21254">
    <property type="entry name" value="C2 DOMAIN-CONTAINING PROTEIN 3"/>
    <property type="match status" value="1"/>
</dbReference>